<accession>A0A3B5KZA2</accession>
<name>A0A3B5KZA2_9TELE</name>
<evidence type="ECO:0000256" key="1">
    <source>
        <dbReference type="ARBA" id="ARBA00004245"/>
    </source>
</evidence>
<dbReference type="GO" id="GO:0007018">
    <property type="term" value="P:microtubule-based movement"/>
    <property type="evidence" value="ECO:0007669"/>
    <property type="project" value="InterPro"/>
</dbReference>
<proteinExistence type="inferred from homology"/>
<evidence type="ECO:0000256" key="3">
    <source>
        <dbReference type="ARBA" id="ARBA00022840"/>
    </source>
</evidence>
<reference evidence="9" key="2">
    <citation type="submission" date="2025-09" db="UniProtKB">
        <authorList>
            <consortium name="Ensembl"/>
        </authorList>
    </citation>
    <scope>IDENTIFICATION</scope>
</reference>
<keyword evidence="10" id="KW-1185">Reference proteome</keyword>
<dbReference type="InterPro" id="IPR027640">
    <property type="entry name" value="Kinesin-like_fam"/>
</dbReference>
<protein>
    <recommendedName>
        <fullName evidence="8">Kinesin motor domain-containing protein</fullName>
    </recommendedName>
</protein>
<comment type="similarity">
    <text evidence="7">Belongs to the TRAFAC class myosin-kinesin ATPase superfamily. Kinesin family.</text>
</comment>
<keyword evidence="3" id="KW-0067">ATP-binding</keyword>
<dbReference type="AlphaFoldDB" id="A0A3B5KZA2"/>
<dbReference type="InterPro" id="IPR036961">
    <property type="entry name" value="Kinesin_motor_dom_sf"/>
</dbReference>
<keyword evidence="5" id="KW-0505">Motor protein</keyword>
<dbReference type="InterPro" id="IPR027417">
    <property type="entry name" value="P-loop_NTPase"/>
</dbReference>
<comment type="caution">
    <text evidence="7">Lacks conserved residue(s) required for the propagation of feature annotation.</text>
</comment>
<keyword evidence="6" id="KW-0963">Cytoplasm</keyword>
<keyword evidence="6" id="KW-0206">Cytoskeleton</keyword>
<evidence type="ECO:0000313" key="10">
    <source>
        <dbReference type="Proteomes" id="UP000261380"/>
    </source>
</evidence>
<dbReference type="PANTHER" id="PTHR47968">
    <property type="entry name" value="CENTROMERE PROTEIN E"/>
    <property type="match status" value="1"/>
</dbReference>
<dbReference type="Pfam" id="PF00225">
    <property type="entry name" value="Kinesin"/>
    <property type="match status" value="1"/>
</dbReference>
<dbReference type="GO" id="GO:0008017">
    <property type="term" value="F:microtubule binding"/>
    <property type="evidence" value="ECO:0007669"/>
    <property type="project" value="InterPro"/>
</dbReference>
<dbReference type="GO" id="GO:0000278">
    <property type="term" value="P:mitotic cell cycle"/>
    <property type="evidence" value="ECO:0007669"/>
    <property type="project" value="TreeGrafter"/>
</dbReference>
<dbReference type="PANTHER" id="PTHR47968:SF75">
    <property type="entry name" value="CENTROMERE-ASSOCIATED PROTEIN E"/>
    <property type="match status" value="1"/>
</dbReference>
<feature type="domain" description="Kinesin motor" evidence="8">
    <location>
        <begin position="1"/>
        <end position="152"/>
    </location>
</feature>
<keyword evidence="4" id="KW-0175">Coiled coil</keyword>
<dbReference type="GO" id="GO:0003777">
    <property type="term" value="F:microtubule motor activity"/>
    <property type="evidence" value="ECO:0007669"/>
    <property type="project" value="InterPro"/>
</dbReference>
<dbReference type="GeneTree" id="ENSGT00940000160597"/>
<dbReference type="Ensembl" id="ENSXCOT00000003925.1">
    <property type="protein sequence ID" value="ENSXCOP00000003882.1"/>
    <property type="gene ID" value="ENSXCOG00000003049.1"/>
</dbReference>
<evidence type="ECO:0000256" key="2">
    <source>
        <dbReference type="ARBA" id="ARBA00022741"/>
    </source>
</evidence>
<dbReference type="STRING" id="32473.ENSXCOP00000003882"/>
<dbReference type="GO" id="GO:0005874">
    <property type="term" value="C:microtubule"/>
    <property type="evidence" value="ECO:0007669"/>
    <property type="project" value="TreeGrafter"/>
</dbReference>
<sequence>MLFSRPSSYSLKFPGEEMAESAVKVCVRVRPVAERQNSLALFARLSFDSCFCVCCACLSGTIFAYGQTSSGKTFTMMGSDRNRGVIPLFPNKEFLLRVSYMEIYNETVTDLLVDSWKRKPLEIRETMNVSGLNGFCSVWEYLQKLCCITDGL</sequence>
<keyword evidence="2" id="KW-0547">Nucleotide-binding</keyword>
<evidence type="ECO:0000256" key="6">
    <source>
        <dbReference type="ARBA" id="ARBA00023212"/>
    </source>
</evidence>
<dbReference type="InterPro" id="IPR001752">
    <property type="entry name" value="Kinesin_motor_dom"/>
</dbReference>
<evidence type="ECO:0000259" key="8">
    <source>
        <dbReference type="PROSITE" id="PS50067"/>
    </source>
</evidence>
<reference evidence="9" key="1">
    <citation type="submission" date="2025-08" db="UniProtKB">
        <authorList>
            <consortium name="Ensembl"/>
        </authorList>
    </citation>
    <scope>IDENTIFICATION</scope>
</reference>
<dbReference type="SMART" id="SM00129">
    <property type="entry name" value="KISc"/>
    <property type="match status" value="1"/>
</dbReference>
<evidence type="ECO:0000256" key="5">
    <source>
        <dbReference type="ARBA" id="ARBA00023175"/>
    </source>
</evidence>
<evidence type="ECO:0000313" key="9">
    <source>
        <dbReference type="Ensembl" id="ENSXCOP00000003882.1"/>
    </source>
</evidence>
<organism evidence="9 10">
    <name type="scientific">Xiphophorus couchianus</name>
    <name type="common">Monterrey platyfish</name>
    <dbReference type="NCBI Taxonomy" id="32473"/>
    <lineage>
        <taxon>Eukaryota</taxon>
        <taxon>Metazoa</taxon>
        <taxon>Chordata</taxon>
        <taxon>Craniata</taxon>
        <taxon>Vertebrata</taxon>
        <taxon>Euteleostomi</taxon>
        <taxon>Actinopterygii</taxon>
        <taxon>Neopterygii</taxon>
        <taxon>Teleostei</taxon>
        <taxon>Neoteleostei</taxon>
        <taxon>Acanthomorphata</taxon>
        <taxon>Ovalentaria</taxon>
        <taxon>Atherinomorphae</taxon>
        <taxon>Cyprinodontiformes</taxon>
        <taxon>Poeciliidae</taxon>
        <taxon>Poeciliinae</taxon>
        <taxon>Xiphophorus</taxon>
    </lineage>
</organism>
<comment type="subcellular location">
    <subcellularLocation>
        <location evidence="1">Cytoplasm</location>
        <location evidence="1">Cytoskeleton</location>
    </subcellularLocation>
</comment>
<dbReference type="GO" id="GO:0005524">
    <property type="term" value="F:ATP binding"/>
    <property type="evidence" value="ECO:0007669"/>
    <property type="project" value="UniProtKB-KW"/>
</dbReference>
<dbReference type="SUPFAM" id="SSF52540">
    <property type="entry name" value="P-loop containing nucleoside triphosphate hydrolases"/>
    <property type="match status" value="1"/>
</dbReference>
<dbReference type="PROSITE" id="PS50067">
    <property type="entry name" value="KINESIN_MOTOR_2"/>
    <property type="match status" value="1"/>
</dbReference>
<evidence type="ECO:0000256" key="7">
    <source>
        <dbReference type="PROSITE-ProRule" id="PRU00283"/>
    </source>
</evidence>
<dbReference type="Proteomes" id="UP000261380">
    <property type="component" value="Unplaced"/>
</dbReference>
<evidence type="ECO:0000256" key="4">
    <source>
        <dbReference type="ARBA" id="ARBA00023054"/>
    </source>
</evidence>
<dbReference type="Gene3D" id="3.40.850.10">
    <property type="entry name" value="Kinesin motor domain"/>
    <property type="match status" value="1"/>
</dbReference>